<name>A0A285TR66_9BACL</name>
<organism evidence="2 3">
    <name type="scientific">Ureibacillus xyleni</name>
    <dbReference type="NCBI Taxonomy" id="614648"/>
    <lineage>
        <taxon>Bacteria</taxon>
        <taxon>Bacillati</taxon>
        <taxon>Bacillota</taxon>
        <taxon>Bacilli</taxon>
        <taxon>Bacillales</taxon>
        <taxon>Caryophanaceae</taxon>
        <taxon>Ureibacillus</taxon>
    </lineage>
</organism>
<dbReference type="AlphaFoldDB" id="A0A285TR66"/>
<evidence type="ECO:0000256" key="1">
    <source>
        <dbReference type="SAM" id="Phobius"/>
    </source>
</evidence>
<evidence type="ECO:0000313" key="2">
    <source>
        <dbReference type="EMBL" id="SOC25715.1"/>
    </source>
</evidence>
<sequence>MRYLSIFISIILIFLGSALLNITINDEMMKNIMLKISGGFVMYFGIVILVKAINKEDVQKKNA</sequence>
<proteinExistence type="predicted"/>
<evidence type="ECO:0000313" key="3">
    <source>
        <dbReference type="Proteomes" id="UP000219636"/>
    </source>
</evidence>
<keyword evidence="1" id="KW-0812">Transmembrane</keyword>
<dbReference type="Proteomes" id="UP000219636">
    <property type="component" value="Unassembled WGS sequence"/>
</dbReference>
<dbReference type="OrthoDB" id="9995432at2"/>
<gene>
    <name evidence="2" type="ORF">SAMN05880501_11942</name>
</gene>
<keyword evidence="1" id="KW-0472">Membrane</keyword>
<dbReference type="RefSeq" id="WP_097075235.1">
    <property type="nucleotide sequence ID" value="NZ_OBMQ01000019.1"/>
</dbReference>
<protein>
    <submittedName>
        <fullName evidence="2">Uncharacterized protein</fullName>
    </submittedName>
</protein>
<keyword evidence="3" id="KW-1185">Reference proteome</keyword>
<reference evidence="3" key="1">
    <citation type="submission" date="2017-08" db="EMBL/GenBank/DDBJ databases">
        <authorList>
            <person name="Varghese N."/>
            <person name="Submissions S."/>
        </authorList>
    </citation>
    <scope>NUCLEOTIDE SEQUENCE [LARGE SCALE GENOMIC DNA]</scope>
    <source>
        <strain evidence="3">JC22</strain>
    </source>
</reference>
<dbReference type="EMBL" id="OBMQ01000019">
    <property type="protein sequence ID" value="SOC25715.1"/>
    <property type="molecule type" value="Genomic_DNA"/>
</dbReference>
<accession>A0A285TR66</accession>
<keyword evidence="1" id="KW-1133">Transmembrane helix</keyword>
<feature type="transmembrane region" description="Helical" evidence="1">
    <location>
        <begin position="36"/>
        <end position="53"/>
    </location>
</feature>